<gene>
    <name evidence="1" type="ORF">H4W30_008169</name>
</gene>
<dbReference type="Proteomes" id="UP000656548">
    <property type="component" value="Unassembled WGS sequence"/>
</dbReference>
<dbReference type="EMBL" id="JADBEJ010000008">
    <property type="protein sequence ID" value="MBE1581088.1"/>
    <property type="molecule type" value="Genomic_DNA"/>
</dbReference>
<dbReference type="RefSeq" id="WP_192747507.1">
    <property type="nucleotide sequence ID" value="NZ_JADBEJ010000008.1"/>
</dbReference>
<evidence type="ECO:0000313" key="2">
    <source>
        <dbReference type="Proteomes" id="UP000656548"/>
    </source>
</evidence>
<keyword evidence="2" id="KW-1185">Reference proteome</keyword>
<organism evidence="1 2">
    <name type="scientific">Amycolatopsis roodepoortensis</name>
    <dbReference type="NCBI Taxonomy" id="700274"/>
    <lineage>
        <taxon>Bacteria</taxon>
        <taxon>Bacillati</taxon>
        <taxon>Actinomycetota</taxon>
        <taxon>Actinomycetes</taxon>
        <taxon>Pseudonocardiales</taxon>
        <taxon>Pseudonocardiaceae</taxon>
        <taxon>Amycolatopsis</taxon>
    </lineage>
</organism>
<protein>
    <submittedName>
        <fullName evidence="1">Uncharacterized protein</fullName>
    </submittedName>
</protein>
<proteinExistence type="predicted"/>
<evidence type="ECO:0000313" key="1">
    <source>
        <dbReference type="EMBL" id="MBE1581088.1"/>
    </source>
</evidence>
<accession>A0ABR9LKB6</accession>
<name>A0ABR9LKB6_9PSEU</name>
<reference evidence="1 2" key="1">
    <citation type="submission" date="2020-10" db="EMBL/GenBank/DDBJ databases">
        <title>Sequencing the genomes of 1000 actinobacteria strains.</title>
        <authorList>
            <person name="Klenk H.-P."/>
        </authorList>
    </citation>
    <scope>NUCLEOTIDE SEQUENCE [LARGE SCALE GENOMIC DNA]</scope>
    <source>
        <strain evidence="1 2">DSM 46661</strain>
    </source>
</reference>
<sequence length="173" mass="18862">MSDLDQLVSLCPPPAVVDRAGTGRGVGSAIPAGHLDLLNAYGTGCFDEFLWIYGVGVENKYLDIHSCTHEMRKILRQKTADEIREVLRSYGVDSSELIQWGGTDNADSLMWIPVGDPAGWPTLIIESGQLDFTVSPRSSTGVLLDLLTGALRTKVFPFDFPSENPSFSTDFIP</sequence>
<comment type="caution">
    <text evidence="1">The sequence shown here is derived from an EMBL/GenBank/DDBJ whole genome shotgun (WGS) entry which is preliminary data.</text>
</comment>